<feature type="transmembrane region" description="Helical" evidence="1">
    <location>
        <begin position="86"/>
        <end position="105"/>
    </location>
</feature>
<evidence type="ECO:0000313" key="2">
    <source>
        <dbReference type="EMBL" id="KKU33054.1"/>
    </source>
</evidence>
<evidence type="ECO:0008006" key="4">
    <source>
        <dbReference type="Google" id="ProtNLM"/>
    </source>
</evidence>
<evidence type="ECO:0000313" key="3">
    <source>
        <dbReference type="Proteomes" id="UP000034794"/>
    </source>
</evidence>
<name>A0A0G1PJQ6_9BACT</name>
<gene>
    <name evidence="2" type="ORF">UX47_C0006G0025</name>
</gene>
<comment type="caution">
    <text evidence="2">The sequence shown here is derived from an EMBL/GenBank/DDBJ whole genome shotgun (WGS) entry which is preliminary data.</text>
</comment>
<dbReference type="Proteomes" id="UP000034794">
    <property type="component" value="Unassembled WGS sequence"/>
</dbReference>
<keyword evidence="1" id="KW-1133">Transmembrane helix</keyword>
<dbReference type="AlphaFoldDB" id="A0A0G1PJQ6"/>
<dbReference type="EMBL" id="LCMI01000006">
    <property type="protein sequence ID" value="KKU33054.1"/>
    <property type="molecule type" value="Genomic_DNA"/>
</dbReference>
<keyword evidence="1" id="KW-0472">Membrane</keyword>
<keyword evidence="1" id="KW-0812">Transmembrane</keyword>
<protein>
    <recommendedName>
        <fullName evidence="4">DUF805 domain-containing protein</fullName>
    </recommendedName>
</protein>
<proteinExistence type="predicted"/>
<reference evidence="2 3" key="1">
    <citation type="journal article" date="2015" name="Nature">
        <title>rRNA introns, odd ribosomes, and small enigmatic genomes across a large radiation of phyla.</title>
        <authorList>
            <person name="Brown C.T."/>
            <person name="Hug L.A."/>
            <person name="Thomas B.C."/>
            <person name="Sharon I."/>
            <person name="Castelle C.J."/>
            <person name="Singh A."/>
            <person name="Wilkins M.J."/>
            <person name="Williams K.H."/>
            <person name="Banfield J.F."/>
        </authorList>
    </citation>
    <scope>NUCLEOTIDE SEQUENCE [LARGE SCALE GENOMIC DNA]</scope>
</reference>
<feature type="transmembrane region" description="Helical" evidence="1">
    <location>
        <begin position="32"/>
        <end position="51"/>
    </location>
</feature>
<sequence length="126" mass="13825">MATFSFYFLSFAWPLALGIFFGLLSNKVNRGSFWWIVPLPTLGILVCLSLYTSVWYGVAFAVMSLSGLLTGVIFKNRNLGKFQVGFVWGFLPLIGQLIAITLLLISGDRTTHSSGGNIQHAHGSHD</sequence>
<accession>A0A0G1PJQ6</accession>
<feature type="transmembrane region" description="Helical" evidence="1">
    <location>
        <begin position="6"/>
        <end position="25"/>
    </location>
</feature>
<organism evidence="2 3">
    <name type="scientific">Candidatus Collierbacteria bacterium GW2011_GWA2_46_26</name>
    <dbReference type="NCBI Taxonomy" id="1618381"/>
    <lineage>
        <taxon>Bacteria</taxon>
        <taxon>Candidatus Collieribacteriota</taxon>
    </lineage>
</organism>
<evidence type="ECO:0000256" key="1">
    <source>
        <dbReference type="SAM" id="Phobius"/>
    </source>
</evidence>